<dbReference type="Gene3D" id="1.20.58.340">
    <property type="entry name" value="Magnesium transport protein CorA, transmembrane region"/>
    <property type="match status" value="2"/>
</dbReference>
<dbReference type="GO" id="GO:0015095">
    <property type="term" value="F:magnesium ion transmembrane transporter activity"/>
    <property type="evidence" value="ECO:0007669"/>
    <property type="project" value="TreeGrafter"/>
</dbReference>
<dbReference type="PANTHER" id="PTHR46494:SF1">
    <property type="entry name" value="CORA FAMILY METAL ION TRANSPORTER (EUROFUNG)"/>
    <property type="match status" value="1"/>
</dbReference>
<comment type="similarity">
    <text evidence="2">Belongs to the CorA metal ion transporter (MIT) (TC 1.A.35) family.</text>
</comment>
<dbReference type="Proteomes" id="UP000199155">
    <property type="component" value="Unassembled WGS sequence"/>
</dbReference>
<dbReference type="PANTHER" id="PTHR46494">
    <property type="entry name" value="CORA FAMILY METAL ION TRANSPORTER (EUROFUNG)"/>
    <property type="match status" value="1"/>
</dbReference>
<dbReference type="GO" id="GO:0050897">
    <property type="term" value="F:cobalt ion binding"/>
    <property type="evidence" value="ECO:0007669"/>
    <property type="project" value="TreeGrafter"/>
</dbReference>
<evidence type="ECO:0000256" key="8">
    <source>
        <dbReference type="ARBA" id="ARBA00023065"/>
    </source>
</evidence>
<keyword evidence="7 12" id="KW-1133">Transmembrane helix</keyword>
<dbReference type="EMBL" id="FNFF01000022">
    <property type="protein sequence ID" value="SDL22517.1"/>
    <property type="molecule type" value="Genomic_DNA"/>
</dbReference>
<evidence type="ECO:0000256" key="1">
    <source>
        <dbReference type="ARBA" id="ARBA00004651"/>
    </source>
</evidence>
<organism evidence="13 14">
    <name type="scientific">Streptomyces indicus</name>
    <dbReference type="NCBI Taxonomy" id="417292"/>
    <lineage>
        <taxon>Bacteria</taxon>
        <taxon>Bacillati</taxon>
        <taxon>Actinomycetota</taxon>
        <taxon>Actinomycetes</taxon>
        <taxon>Kitasatosporales</taxon>
        <taxon>Streptomycetaceae</taxon>
        <taxon>Streptomyces</taxon>
    </lineage>
</organism>
<evidence type="ECO:0000256" key="4">
    <source>
        <dbReference type="ARBA" id="ARBA00022475"/>
    </source>
</evidence>
<evidence type="ECO:0000256" key="11">
    <source>
        <dbReference type="ARBA" id="ARBA00045497"/>
    </source>
</evidence>
<evidence type="ECO:0000256" key="3">
    <source>
        <dbReference type="ARBA" id="ARBA00022448"/>
    </source>
</evidence>
<dbReference type="InterPro" id="IPR002523">
    <property type="entry name" value="MgTranspt_CorA/ZnTranspt_ZntB"/>
</dbReference>
<keyword evidence="3" id="KW-0813">Transport</keyword>
<comment type="subcellular location">
    <subcellularLocation>
        <location evidence="1">Cell membrane</location>
        <topology evidence="1">Multi-pass membrane protein</topology>
    </subcellularLocation>
</comment>
<dbReference type="GO" id="GO:0000287">
    <property type="term" value="F:magnesium ion binding"/>
    <property type="evidence" value="ECO:0007669"/>
    <property type="project" value="TreeGrafter"/>
</dbReference>
<feature type="transmembrane region" description="Helical" evidence="12">
    <location>
        <begin position="48"/>
        <end position="67"/>
    </location>
</feature>
<evidence type="ECO:0000256" key="7">
    <source>
        <dbReference type="ARBA" id="ARBA00022989"/>
    </source>
</evidence>
<feature type="transmembrane region" description="Helical" evidence="12">
    <location>
        <begin position="79"/>
        <end position="99"/>
    </location>
</feature>
<comment type="function">
    <text evidence="11">Mediates influx of magnesium ions. Alternates between open and closed states. Activated by low cytoplasmic Mg(2+) levels. Inactive when cytoplasmic Mg(2+) levels are high.</text>
</comment>
<keyword evidence="14" id="KW-1185">Reference proteome</keyword>
<dbReference type="FunFam" id="1.20.58.340:FF:000004">
    <property type="entry name" value="Magnesium transport protein CorA"/>
    <property type="match status" value="1"/>
</dbReference>
<evidence type="ECO:0000256" key="5">
    <source>
        <dbReference type="ARBA" id="ARBA00022692"/>
    </source>
</evidence>
<dbReference type="GO" id="GO:0005886">
    <property type="term" value="C:plasma membrane"/>
    <property type="evidence" value="ECO:0007669"/>
    <property type="project" value="UniProtKB-SubCell"/>
</dbReference>
<evidence type="ECO:0000313" key="13">
    <source>
        <dbReference type="EMBL" id="SDL22517.1"/>
    </source>
</evidence>
<dbReference type="GO" id="GO:0015087">
    <property type="term" value="F:cobalt ion transmembrane transporter activity"/>
    <property type="evidence" value="ECO:0007669"/>
    <property type="project" value="TreeGrafter"/>
</dbReference>
<evidence type="ECO:0000313" key="14">
    <source>
        <dbReference type="Proteomes" id="UP000199155"/>
    </source>
</evidence>
<keyword evidence="8" id="KW-0406">Ion transport</keyword>
<evidence type="ECO:0000256" key="9">
    <source>
        <dbReference type="ARBA" id="ARBA00023136"/>
    </source>
</evidence>
<evidence type="ECO:0000256" key="10">
    <source>
        <dbReference type="ARBA" id="ARBA00034269"/>
    </source>
</evidence>
<keyword evidence="4" id="KW-1003">Cell membrane</keyword>
<evidence type="ECO:0000256" key="2">
    <source>
        <dbReference type="ARBA" id="ARBA00009765"/>
    </source>
</evidence>
<protein>
    <submittedName>
        <fullName evidence="13">Magnesium transporter</fullName>
    </submittedName>
</protein>
<reference evidence="13 14" key="1">
    <citation type="submission" date="2016-10" db="EMBL/GenBank/DDBJ databases">
        <authorList>
            <person name="de Groot N.N."/>
        </authorList>
    </citation>
    <scope>NUCLEOTIDE SEQUENCE [LARGE SCALE GENOMIC DNA]</scope>
    <source>
        <strain evidence="13 14">CGMCC 4.5727</strain>
    </source>
</reference>
<accession>A0A1G9IBC7</accession>
<dbReference type="InterPro" id="IPR045863">
    <property type="entry name" value="CorA_TM1_TM2"/>
</dbReference>
<evidence type="ECO:0000256" key="12">
    <source>
        <dbReference type="SAM" id="Phobius"/>
    </source>
</evidence>
<gene>
    <name evidence="13" type="ORF">SAMN05421806_12280</name>
</gene>
<evidence type="ECO:0000256" key="6">
    <source>
        <dbReference type="ARBA" id="ARBA00022842"/>
    </source>
</evidence>
<keyword evidence="9 12" id="KW-0472">Membrane</keyword>
<dbReference type="Pfam" id="PF01544">
    <property type="entry name" value="CorA"/>
    <property type="match status" value="1"/>
</dbReference>
<keyword evidence="6" id="KW-0460">Magnesium</keyword>
<comment type="catalytic activity">
    <reaction evidence="10">
        <text>Mg(2+)(in) = Mg(2+)(out)</text>
        <dbReference type="Rhea" id="RHEA:29827"/>
        <dbReference type="ChEBI" id="CHEBI:18420"/>
    </reaction>
</comment>
<keyword evidence="5 12" id="KW-0812">Transmembrane</keyword>
<proteinExistence type="inferred from homology"/>
<name>A0A1G9IBC7_9ACTN</name>
<dbReference type="SUPFAM" id="SSF144083">
    <property type="entry name" value="Magnesium transport protein CorA, transmembrane region"/>
    <property type="match status" value="1"/>
</dbReference>
<dbReference type="AlphaFoldDB" id="A0A1G9IBC7"/>
<sequence length="105" mass="11833">MQPYFRDVGDHLATTVEQIASFDSLLDSILQAHLAQVTVAQNEDMRKITAWAAVIAVPTMVCGVYGMNFEHMPELGWKYGYLLVVSVTAAACFLVHRSFRRRGWL</sequence>